<gene>
    <name evidence="2" type="ORF">K432DRAFT_290110</name>
</gene>
<feature type="region of interest" description="Disordered" evidence="1">
    <location>
        <begin position="215"/>
        <end position="242"/>
    </location>
</feature>
<feature type="region of interest" description="Disordered" evidence="1">
    <location>
        <begin position="1"/>
        <end position="68"/>
    </location>
</feature>
<feature type="compositionally biased region" description="Low complexity" evidence="1">
    <location>
        <begin position="123"/>
        <end position="137"/>
    </location>
</feature>
<evidence type="ECO:0008006" key="4">
    <source>
        <dbReference type="Google" id="ProtNLM"/>
    </source>
</evidence>
<dbReference type="InterPro" id="IPR044688">
    <property type="entry name" value="SCI-1-like"/>
</dbReference>
<keyword evidence="3" id="KW-1185">Reference proteome</keyword>
<feature type="compositionally biased region" description="Basic residues" evidence="1">
    <location>
        <begin position="9"/>
        <end position="53"/>
    </location>
</feature>
<evidence type="ECO:0000313" key="2">
    <source>
        <dbReference type="EMBL" id="OCK83866.1"/>
    </source>
</evidence>
<evidence type="ECO:0000256" key="1">
    <source>
        <dbReference type="SAM" id="MobiDB-lite"/>
    </source>
</evidence>
<dbReference type="OrthoDB" id="2139939at2759"/>
<feature type="compositionally biased region" description="Basic and acidic residues" evidence="1">
    <location>
        <begin position="283"/>
        <end position="293"/>
    </location>
</feature>
<dbReference type="Proteomes" id="UP000250266">
    <property type="component" value="Unassembled WGS sequence"/>
</dbReference>
<reference evidence="2 3" key="1">
    <citation type="journal article" date="2016" name="Nat. Commun.">
        <title>Ectomycorrhizal ecology is imprinted in the genome of the dominant symbiotic fungus Cenococcum geophilum.</title>
        <authorList>
            <consortium name="DOE Joint Genome Institute"/>
            <person name="Peter M."/>
            <person name="Kohler A."/>
            <person name="Ohm R.A."/>
            <person name="Kuo A."/>
            <person name="Krutzmann J."/>
            <person name="Morin E."/>
            <person name="Arend M."/>
            <person name="Barry K.W."/>
            <person name="Binder M."/>
            <person name="Choi C."/>
            <person name="Clum A."/>
            <person name="Copeland A."/>
            <person name="Grisel N."/>
            <person name="Haridas S."/>
            <person name="Kipfer T."/>
            <person name="LaButti K."/>
            <person name="Lindquist E."/>
            <person name="Lipzen A."/>
            <person name="Maire R."/>
            <person name="Meier B."/>
            <person name="Mihaltcheva S."/>
            <person name="Molinier V."/>
            <person name="Murat C."/>
            <person name="Poggeler S."/>
            <person name="Quandt C.A."/>
            <person name="Sperisen C."/>
            <person name="Tritt A."/>
            <person name="Tisserant E."/>
            <person name="Crous P.W."/>
            <person name="Henrissat B."/>
            <person name="Nehls U."/>
            <person name="Egli S."/>
            <person name="Spatafora J.W."/>
            <person name="Grigoriev I.V."/>
            <person name="Martin F.M."/>
        </authorList>
    </citation>
    <scope>NUCLEOTIDE SEQUENCE [LARGE SCALE GENOMIC DNA]</scope>
    <source>
        <strain evidence="2 3">CBS 459.81</strain>
    </source>
</reference>
<proteinExistence type="predicted"/>
<accession>A0A8E2EH20</accession>
<protein>
    <recommendedName>
        <fullName evidence="4">RNA helicase HEL117</fullName>
    </recommendedName>
</protein>
<dbReference type="PANTHER" id="PTHR34117">
    <property type="entry name" value="STYLE CELL-CYCLE INHIBITOR 1"/>
    <property type="match status" value="1"/>
</dbReference>
<name>A0A8E2EH20_9PEZI</name>
<evidence type="ECO:0000313" key="3">
    <source>
        <dbReference type="Proteomes" id="UP000250266"/>
    </source>
</evidence>
<feature type="region of interest" description="Disordered" evidence="1">
    <location>
        <begin position="255"/>
        <end position="293"/>
    </location>
</feature>
<sequence>MPSDPTSRTSRHNHHHNHHQASRSPHRTSHPSHQPRSRSPHAHQSSRHKRKRSPAPLPLRAAPLSKNDYKTYKPLFASYLDIQKQLSVEELDEREVKGRWKSFVGKWNRGELAEGWYDTSMLQKAQQQQQQEQSASSPKLSTLPPKLHRRDVSKDAASPPSESSDSEIGPAPPSQPYNRRAGPAIPSIEDLEYRDDLRNQDRTTFTADIRYARKQERQSQKAALEELVPRADAGTRERQLEKKREITSALNAFREAKSPGAEEIGEGQLMGEDGAEVFKKRRREEERKKNEREIRKEEIMRARMAEREERVQEHRVKEEKTMEMLRAIARERFG</sequence>
<dbReference type="AlphaFoldDB" id="A0A8E2EH20"/>
<organism evidence="2 3">
    <name type="scientific">Lepidopterella palustris CBS 459.81</name>
    <dbReference type="NCBI Taxonomy" id="1314670"/>
    <lineage>
        <taxon>Eukaryota</taxon>
        <taxon>Fungi</taxon>
        <taxon>Dikarya</taxon>
        <taxon>Ascomycota</taxon>
        <taxon>Pezizomycotina</taxon>
        <taxon>Dothideomycetes</taxon>
        <taxon>Pleosporomycetidae</taxon>
        <taxon>Mytilinidiales</taxon>
        <taxon>Argynnaceae</taxon>
        <taxon>Lepidopterella</taxon>
    </lineage>
</organism>
<feature type="compositionally biased region" description="Low complexity" evidence="1">
    <location>
        <begin position="155"/>
        <end position="167"/>
    </location>
</feature>
<dbReference type="PANTHER" id="PTHR34117:SF1">
    <property type="entry name" value="STYLE CELL-CYCLE INHIBITOR 1"/>
    <property type="match status" value="1"/>
</dbReference>
<dbReference type="EMBL" id="KV744850">
    <property type="protein sequence ID" value="OCK83866.1"/>
    <property type="molecule type" value="Genomic_DNA"/>
</dbReference>
<feature type="region of interest" description="Disordered" evidence="1">
    <location>
        <begin position="120"/>
        <end position="200"/>
    </location>
</feature>